<sequence length="75" mass="8437">MQHQLLELTDLCTRLQRQQTEMATKIAAQDLEISNLKARIKLLEEKDKGTVELFGDDAPIKGRSLEIGEEAGVEK</sequence>
<dbReference type="EMBL" id="BKCJ011889439">
    <property type="protein sequence ID" value="GFD61307.1"/>
    <property type="molecule type" value="Genomic_DNA"/>
</dbReference>
<name>A0A699XNQ1_TANCI</name>
<proteinExistence type="predicted"/>
<feature type="non-terminal residue" evidence="1">
    <location>
        <position position="75"/>
    </location>
</feature>
<gene>
    <name evidence="1" type="ORF">Tci_933276</name>
</gene>
<accession>A0A699XNQ1</accession>
<protein>
    <submittedName>
        <fullName evidence="1">Uncharacterized protein</fullName>
    </submittedName>
</protein>
<reference evidence="1" key="1">
    <citation type="journal article" date="2019" name="Sci. Rep.">
        <title>Draft genome of Tanacetum cinerariifolium, the natural source of mosquito coil.</title>
        <authorList>
            <person name="Yamashiro T."/>
            <person name="Shiraishi A."/>
            <person name="Satake H."/>
            <person name="Nakayama K."/>
        </authorList>
    </citation>
    <scope>NUCLEOTIDE SEQUENCE</scope>
</reference>
<organism evidence="1">
    <name type="scientific">Tanacetum cinerariifolium</name>
    <name type="common">Dalmatian daisy</name>
    <name type="synonym">Chrysanthemum cinerariifolium</name>
    <dbReference type="NCBI Taxonomy" id="118510"/>
    <lineage>
        <taxon>Eukaryota</taxon>
        <taxon>Viridiplantae</taxon>
        <taxon>Streptophyta</taxon>
        <taxon>Embryophyta</taxon>
        <taxon>Tracheophyta</taxon>
        <taxon>Spermatophyta</taxon>
        <taxon>Magnoliopsida</taxon>
        <taxon>eudicotyledons</taxon>
        <taxon>Gunneridae</taxon>
        <taxon>Pentapetalae</taxon>
        <taxon>asterids</taxon>
        <taxon>campanulids</taxon>
        <taxon>Asterales</taxon>
        <taxon>Asteraceae</taxon>
        <taxon>Asteroideae</taxon>
        <taxon>Anthemideae</taxon>
        <taxon>Anthemidinae</taxon>
        <taxon>Tanacetum</taxon>
    </lineage>
</organism>
<comment type="caution">
    <text evidence="1">The sequence shown here is derived from an EMBL/GenBank/DDBJ whole genome shotgun (WGS) entry which is preliminary data.</text>
</comment>
<evidence type="ECO:0000313" key="1">
    <source>
        <dbReference type="EMBL" id="GFD61307.1"/>
    </source>
</evidence>
<dbReference type="AlphaFoldDB" id="A0A699XNQ1"/>